<organism evidence="1 2">
    <name type="scientific">Candidatus Buchananbacteria bacterium RIFCSPHIGHO2_01_FULL_39_14</name>
    <dbReference type="NCBI Taxonomy" id="1797532"/>
    <lineage>
        <taxon>Bacteria</taxon>
        <taxon>Candidatus Buchananiibacteriota</taxon>
    </lineage>
</organism>
<reference evidence="1 2" key="1">
    <citation type="journal article" date="2016" name="Nat. Commun.">
        <title>Thousands of microbial genomes shed light on interconnected biogeochemical processes in an aquifer system.</title>
        <authorList>
            <person name="Anantharaman K."/>
            <person name="Brown C.T."/>
            <person name="Hug L.A."/>
            <person name="Sharon I."/>
            <person name="Castelle C.J."/>
            <person name="Probst A.J."/>
            <person name="Thomas B.C."/>
            <person name="Singh A."/>
            <person name="Wilkins M.J."/>
            <person name="Karaoz U."/>
            <person name="Brodie E.L."/>
            <person name="Williams K.H."/>
            <person name="Hubbard S.S."/>
            <person name="Banfield J.F."/>
        </authorList>
    </citation>
    <scope>NUCLEOTIDE SEQUENCE [LARGE SCALE GENOMIC DNA]</scope>
</reference>
<dbReference type="AlphaFoldDB" id="A0A1G1XZ73"/>
<sequence>MAKDKKPTKWEKEDIRKLPLNLQRVLQVFIDKKTNLLTFQDIATALGAKTGEGKGIGGSLAGFSKIKKKDPLVQRISREEWLLNVDYRELVIKSLNELNELRKKAKIR</sequence>
<evidence type="ECO:0000313" key="1">
    <source>
        <dbReference type="EMBL" id="OGY45312.1"/>
    </source>
</evidence>
<name>A0A1G1XZ73_9BACT</name>
<gene>
    <name evidence="1" type="ORF">A2729_00550</name>
</gene>
<protein>
    <submittedName>
        <fullName evidence="1">Uncharacterized protein</fullName>
    </submittedName>
</protein>
<accession>A0A1G1XZ73</accession>
<proteinExistence type="predicted"/>
<dbReference type="STRING" id="1797532.A2729_00550"/>
<dbReference type="EMBL" id="MHIB01000003">
    <property type="protein sequence ID" value="OGY45312.1"/>
    <property type="molecule type" value="Genomic_DNA"/>
</dbReference>
<dbReference type="Proteomes" id="UP000178930">
    <property type="component" value="Unassembled WGS sequence"/>
</dbReference>
<comment type="caution">
    <text evidence="1">The sequence shown here is derived from an EMBL/GenBank/DDBJ whole genome shotgun (WGS) entry which is preliminary data.</text>
</comment>
<evidence type="ECO:0000313" key="2">
    <source>
        <dbReference type="Proteomes" id="UP000178930"/>
    </source>
</evidence>